<dbReference type="InterPro" id="IPR036390">
    <property type="entry name" value="WH_DNA-bd_sf"/>
</dbReference>
<name>A0A560I213_9PROT</name>
<feature type="domain" description="HTH lysR-type" evidence="5">
    <location>
        <begin position="1"/>
        <end position="58"/>
    </location>
</feature>
<dbReference type="Gene3D" id="1.10.10.10">
    <property type="entry name" value="Winged helix-like DNA-binding domain superfamily/Winged helix DNA-binding domain"/>
    <property type="match status" value="1"/>
</dbReference>
<dbReference type="Proteomes" id="UP000318050">
    <property type="component" value="Unassembled WGS sequence"/>
</dbReference>
<dbReference type="Pfam" id="PF03466">
    <property type="entry name" value="LysR_substrate"/>
    <property type="match status" value="1"/>
</dbReference>
<keyword evidence="2" id="KW-0805">Transcription regulation</keyword>
<dbReference type="PRINTS" id="PR00039">
    <property type="entry name" value="HTHLYSR"/>
</dbReference>
<dbReference type="AlphaFoldDB" id="A0A560I213"/>
<accession>A0A560I213</accession>
<dbReference type="SUPFAM" id="SSF46785">
    <property type="entry name" value="Winged helix' DNA-binding domain"/>
    <property type="match status" value="1"/>
</dbReference>
<dbReference type="PANTHER" id="PTHR30126:SF2">
    <property type="entry name" value="HTH-TYPE TRANSCRIPTIONAL REGULATOR YJIE"/>
    <property type="match status" value="1"/>
</dbReference>
<evidence type="ECO:0000256" key="1">
    <source>
        <dbReference type="ARBA" id="ARBA00009437"/>
    </source>
</evidence>
<dbReference type="InterPro" id="IPR005119">
    <property type="entry name" value="LysR_subst-bd"/>
</dbReference>
<dbReference type="FunFam" id="1.10.10.10:FF:000001">
    <property type="entry name" value="LysR family transcriptional regulator"/>
    <property type="match status" value="1"/>
</dbReference>
<evidence type="ECO:0000256" key="2">
    <source>
        <dbReference type="ARBA" id="ARBA00023015"/>
    </source>
</evidence>
<protein>
    <submittedName>
        <fullName evidence="6">DNA-binding transcriptional LysR family regulator</fullName>
    </submittedName>
</protein>
<proteinExistence type="inferred from homology"/>
<evidence type="ECO:0000313" key="7">
    <source>
        <dbReference type="Proteomes" id="UP000318050"/>
    </source>
</evidence>
<gene>
    <name evidence="6" type="ORF">FBZ92_121102</name>
</gene>
<sequence length="308" mass="33579">MEVAWLEDFLAVVAHGGFSRAAENRNITQPALSRRIRALEDWVGTPLFHRTTHTVELTAAGESFQVTAEETLRRLSSGRDEAREVAQGHTELLRFAATNALSLTFFPAWLRRVEATLPFNINVQMVANHMEICERMMIQGQSQFLLCHHYPATSTLLAPAQFRSVHIGDDVLVPVSAPNAEGRPLHSLPGDADAPVSYVAYRPESGMGRIVAAALETALPATHLKPTFTSHLAKLLVTMALDGRGLGWSPLSLVAEHLERGDLVRAGDTGWDIPMEIHLYRSRARQSAVAEKFWAHVAGSAPSGAAGA</sequence>
<dbReference type="EMBL" id="VITT01000021">
    <property type="protein sequence ID" value="TWB51150.1"/>
    <property type="molecule type" value="Genomic_DNA"/>
</dbReference>
<evidence type="ECO:0000313" key="6">
    <source>
        <dbReference type="EMBL" id="TWB51150.1"/>
    </source>
</evidence>
<keyword evidence="3 6" id="KW-0238">DNA-binding</keyword>
<dbReference type="SUPFAM" id="SSF53850">
    <property type="entry name" value="Periplasmic binding protein-like II"/>
    <property type="match status" value="1"/>
</dbReference>
<keyword evidence="4" id="KW-0804">Transcription</keyword>
<comment type="caution">
    <text evidence="6">The sequence shown here is derived from an EMBL/GenBank/DDBJ whole genome shotgun (WGS) entry which is preliminary data.</text>
</comment>
<evidence type="ECO:0000259" key="5">
    <source>
        <dbReference type="PROSITE" id="PS50931"/>
    </source>
</evidence>
<dbReference type="InterPro" id="IPR000847">
    <property type="entry name" value="LysR_HTH_N"/>
</dbReference>
<dbReference type="GO" id="GO:0003700">
    <property type="term" value="F:DNA-binding transcription factor activity"/>
    <property type="evidence" value="ECO:0007669"/>
    <property type="project" value="InterPro"/>
</dbReference>
<reference evidence="6 7" key="1">
    <citation type="submission" date="2019-06" db="EMBL/GenBank/DDBJ databases">
        <title>Genomic Encyclopedia of Type Strains, Phase IV (KMG-V): Genome sequencing to study the core and pangenomes of soil and plant-associated prokaryotes.</title>
        <authorList>
            <person name="Whitman W."/>
        </authorList>
    </citation>
    <scope>NUCLEOTIDE SEQUENCE [LARGE SCALE GENOMIC DNA]</scope>
    <source>
        <strain evidence="6 7">BR 11140</strain>
    </source>
</reference>
<comment type="similarity">
    <text evidence="1">Belongs to the LysR transcriptional regulatory family.</text>
</comment>
<dbReference type="GO" id="GO:0000976">
    <property type="term" value="F:transcription cis-regulatory region binding"/>
    <property type="evidence" value="ECO:0007669"/>
    <property type="project" value="TreeGrafter"/>
</dbReference>
<evidence type="ECO:0000256" key="4">
    <source>
        <dbReference type="ARBA" id="ARBA00023163"/>
    </source>
</evidence>
<dbReference type="InterPro" id="IPR036388">
    <property type="entry name" value="WH-like_DNA-bd_sf"/>
</dbReference>
<evidence type="ECO:0000256" key="3">
    <source>
        <dbReference type="ARBA" id="ARBA00023125"/>
    </source>
</evidence>
<dbReference type="Gene3D" id="3.40.190.10">
    <property type="entry name" value="Periplasmic binding protein-like II"/>
    <property type="match status" value="2"/>
</dbReference>
<organism evidence="6 7">
    <name type="scientific">Nitrospirillum amazonense</name>
    <dbReference type="NCBI Taxonomy" id="28077"/>
    <lineage>
        <taxon>Bacteria</taxon>
        <taxon>Pseudomonadati</taxon>
        <taxon>Pseudomonadota</taxon>
        <taxon>Alphaproteobacteria</taxon>
        <taxon>Rhodospirillales</taxon>
        <taxon>Azospirillaceae</taxon>
        <taxon>Nitrospirillum</taxon>
    </lineage>
</organism>
<dbReference type="OrthoDB" id="528082at2"/>
<dbReference type="PANTHER" id="PTHR30126">
    <property type="entry name" value="HTH-TYPE TRANSCRIPTIONAL REGULATOR"/>
    <property type="match status" value="1"/>
</dbReference>
<dbReference type="PROSITE" id="PS50931">
    <property type="entry name" value="HTH_LYSR"/>
    <property type="match status" value="1"/>
</dbReference>
<dbReference type="Pfam" id="PF00126">
    <property type="entry name" value="HTH_1"/>
    <property type="match status" value="1"/>
</dbReference>